<sequence length="148" mass="16552">MLGTFVFLKRERPSQSNILFLHAPAPQVELLPLYVATASGVFGATGVEVRFIYAGDNHHPRLRGKILRVLKLEEIIYARAFTGTREKAVLTLTQQPNAALLGRQPSFFWNGLKQKTIVTPEPTSAVTALFEELLRQNGVYPTARQCFL</sequence>
<gene>
    <name evidence="1" type="ORF">ENQ35_03720</name>
</gene>
<protein>
    <submittedName>
        <fullName evidence="1">Uncharacterized protein</fullName>
    </submittedName>
</protein>
<comment type="caution">
    <text evidence="1">The sequence shown here is derived from an EMBL/GenBank/DDBJ whole genome shotgun (WGS) entry which is preliminary data.</text>
</comment>
<name>A0A7C1FEG1_9THEO</name>
<proteinExistence type="predicted"/>
<organism evidence="1">
    <name type="scientific">Ammonifex degensii</name>
    <dbReference type="NCBI Taxonomy" id="42838"/>
    <lineage>
        <taxon>Bacteria</taxon>
        <taxon>Bacillati</taxon>
        <taxon>Bacillota</taxon>
        <taxon>Clostridia</taxon>
        <taxon>Thermoanaerobacterales</taxon>
        <taxon>Thermoanaerobacteraceae</taxon>
        <taxon>Ammonifex</taxon>
    </lineage>
</organism>
<evidence type="ECO:0000313" key="1">
    <source>
        <dbReference type="EMBL" id="HDW51823.1"/>
    </source>
</evidence>
<accession>A0A7C1FEG1</accession>
<dbReference type="AlphaFoldDB" id="A0A7C1FEG1"/>
<reference evidence="1" key="1">
    <citation type="journal article" date="2020" name="mSystems">
        <title>Genome- and Community-Level Interaction Insights into Carbon Utilization and Element Cycling Functions of Hydrothermarchaeota in Hydrothermal Sediment.</title>
        <authorList>
            <person name="Zhou Z."/>
            <person name="Liu Y."/>
            <person name="Xu W."/>
            <person name="Pan J."/>
            <person name="Luo Z.H."/>
            <person name="Li M."/>
        </authorList>
    </citation>
    <scope>NUCLEOTIDE SEQUENCE [LARGE SCALE GENOMIC DNA]</scope>
    <source>
        <strain evidence="1">SpSt-301</strain>
    </source>
</reference>
<dbReference type="EMBL" id="DSMV01000228">
    <property type="protein sequence ID" value="HDW51823.1"/>
    <property type="molecule type" value="Genomic_DNA"/>
</dbReference>